<gene>
    <name evidence="1" type="ORF">JHE00_24340</name>
</gene>
<evidence type="ECO:0000313" key="2">
    <source>
        <dbReference type="Proteomes" id="UP000635245"/>
    </source>
</evidence>
<accession>A0A934V3N4</accession>
<dbReference type="EMBL" id="JAENJH010000007">
    <property type="protein sequence ID" value="MBK1787466.1"/>
    <property type="molecule type" value="Genomic_DNA"/>
</dbReference>
<reference evidence="1" key="1">
    <citation type="submission" date="2020-12" db="EMBL/GenBank/DDBJ databases">
        <title>Prauserella sp. ASG 168, a novel actinomycete isolated from cave rock.</title>
        <authorList>
            <person name="Suriyachadkun C."/>
        </authorList>
    </citation>
    <scope>NUCLEOTIDE SEQUENCE</scope>
    <source>
        <strain evidence="1">ASG 168</strain>
    </source>
</reference>
<dbReference type="Proteomes" id="UP000635245">
    <property type="component" value="Unassembled WGS sequence"/>
</dbReference>
<proteinExistence type="predicted"/>
<protein>
    <submittedName>
        <fullName evidence="1">Uncharacterized protein</fullName>
    </submittedName>
</protein>
<keyword evidence="2" id="KW-1185">Reference proteome</keyword>
<dbReference type="RefSeq" id="WP_200322132.1">
    <property type="nucleotide sequence ID" value="NZ_JAENJH010000007.1"/>
</dbReference>
<dbReference type="AlphaFoldDB" id="A0A934V3N4"/>
<sequence>MSRSARRWADDVRVRRERDVGDPDLPGFRRLTVREWVLGRLVDLRRSSAARNALCEHDERTAPCSRCWVRYW</sequence>
<comment type="caution">
    <text evidence="1">The sequence shown here is derived from an EMBL/GenBank/DDBJ whole genome shotgun (WGS) entry which is preliminary data.</text>
</comment>
<name>A0A934V3N4_9PSEU</name>
<evidence type="ECO:0000313" key="1">
    <source>
        <dbReference type="EMBL" id="MBK1787466.1"/>
    </source>
</evidence>
<organism evidence="1 2">
    <name type="scientific">Prauserella cavernicola</name>
    <dbReference type="NCBI Taxonomy" id="2800127"/>
    <lineage>
        <taxon>Bacteria</taxon>
        <taxon>Bacillati</taxon>
        <taxon>Actinomycetota</taxon>
        <taxon>Actinomycetes</taxon>
        <taxon>Pseudonocardiales</taxon>
        <taxon>Pseudonocardiaceae</taxon>
        <taxon>Prauserella</taxon>
    </lineage>
</organism>